<keyword evidence="3" id="KW-1185">Reference proteome</keyword>
<sequence length="203" mass="23106">MSLLLAKHLMSVLPNDFRKLVAFSDSRQAAAKLANGIESGQWDSLLQYFILDEIRHRSVGFVEEIKKEILDCVKEDKEEEIDRLLEKNIQIKDELLSFLSDAELVINRPSRATSDAKSNVEIILNYKSGYVRLDSFLHPVSQDKLDVPIIWQRMLELGVNPAGSGVDVKYLQSRNGQSFGWVDLIDFDKALLANNLTEEKRIS</sequence>
<dbReference type="EMBL" id="JAQOMS010000002">
    <property type="protein sequence ID" value="MDC2888709.1"/>
    <property type="molecule type" value="Genomic_DNA"/>
</dbReference>
<evidence type="ECO:0000313" key="2">
    <source>
        <dbReference type="EMBL" id="MDC2888709.1"/>
    </source>
</evidence>
<comment type="caution">
    <text evidence="2">The sequence shown here is derived from an EMBL/GenBank/DDBJ whole genome shotgun (WGS) entry which is preliminary data.</text>
</comment>
<evidence type="ECO:0000313" key="3">
    <source>
        <dbReference type="Proteomes" id="UP001528411"/>
    </source>
</evidence>
<organism evidence="2 3">
    <name type="scientific">Psychrosphaera algicola</name>
    <dbReference type="NCBI Taxonomy" id="3023714"/>
    <lineage>
        <taxon>Bacteria</taxon>
        <taxon>Pseudomonadati</taxon>
        <taxon>Pseudomonadota</taxon>
        <taxon>Gammaproteobacteria</taxon>
        <taxon>Alteromonadales</taxon>
        <taxon>Pseudoalteromonadaceae</taxon>
        <taxon>Psychrosphaera</taxon>
    </lineage>
</organism>
<dbReference type="RefSeq" id="WP_272180292.1">
    <property type="nucleotide sequence ID" value="NZ_JAQOMS010000002.1"/>
</dbReference>
<accession>A0ABT5FC40</accession>
<feature type="coiled-coil region" evidence="1">
    <location>
        <begin position="67"/>
        <end position="94"/>
    </location>
</feature>
<reference evidence="2 3" key="1">
    <citation type="submission" date="2023-01" db="EMBL/GenBank/DDBJ databases">
        <title>Psychrosphaera sp. nov., isolated from marine algae.</title>
        <authorList>
            <person name="Bayburt H."/>
            <person name="Choi B.J."/>
            <person name="Kim J.M."/>
            <person name="Choi D.G."/>
            <person name="Jeon C.O."/>
        </authorList>
    </citation>
    <scope>NUCLEOTIDE SEQUENCE [LARGE SCALE GENOMIC DNA]</scope>
    <source>
        <strain evidence="2 3">G1-22</strain>
    </source>
</reference>
<proteinExistence type="predicted"/>
<dbReference type="Proteomes" id="UP001528411">
    <property type="component" value="Unassembled WGS sequence"/>
</dbReference>
<evidence type="ECO:0000256" key="1">
    <source>
        <dbReference type="SAM" id="Coils"/>
    </source>
</evidence>
<protein>
    <submittedName>
        <fullName evidence="2">Uncharacterized protein</fullName>
    </submittedName>
</protein>
<gene>
    <name evidence="2" type="ORF">PN838_07940</name>
</gene>
<name>A0ABT5FC40_9GAMM</name>
<keyword evidence="1" id="KW-0175">Coiled coil</keyword>